<name>A0A2P2NUB6_RHIMU</name>
<evidence type="ECO:0000313" key="1">
    <source>
        <dbReference type="EMBL" id="MBX46096.1"/>
    </source>
</evidence>
<sequence length="10" mass="1073">MASSLPGHHH</sequence>
<accession>A0A2P2NUB6</accession>
<protein>
    <submittedName>
        <fullName evidence="1">Uncharacterized protein</fullName>
    </submittedName>
</protein>
<reference evidence="1" key="1">
    <citation type="submission" date="2018-02" db="EMBL/GenBank/DDBJ databases">
        <title>Rhizophora mucronata_Transcriptome.</title>
        <authorList>
            <person name="Meera S.P."/>
            <person name="Sreeshan A."/>
            <person name="Augustine A."/>
        </authorList>
    </citation>
    <scope>NUCLEOTIDE SEQUENCE</scope>
    <source>
        <tissue evidence="1">Leaf</tissue>
    </source>
</reference>
<organism evidence="1">
    <name type="scientific">Rhizophora mucronata</name>
    <name type="common">Asiatic mangrove</name>
    <dbReference type="NCBI Taxonomy" id="61149"/>
    <lineage>
        <taxon>Eukaryota</taxon>
        <taxon>Viridiplantae</taxon>
        <taxon>Streptophyta</taxon>
        <taxon>Embryophyta</taxon>
        <taxon>Tracheophyta</taxon>
        <taxon>Spermatophyta</taxon>
        <taxon>Magnoliopsida</taxon>
        <taxon>eudicotyledons</taxon>
        <taxon>Gunneridae</taxon>
        <taxon>Pentapetalae</taxon>
        <taxon>rosids</taxon>
        <taxon>fabids</taxon>
        <taxon>Malpighiales</taxon>
        <taxon>Rhizophoraceae</taxon>
        <taxon>Rhizophora</taxon>
    </lineage>
</organism>
<proteinExistence type="predicted"/>
<dbReference type="EMBL" id="GGEC01065612">
    <property type="protein sequence ID" value="MBX46096.1"/>
    <property type="molecule type" value="Transcribed_RNA"/>
</dbReference>